<evidence type="ECO:0000256" key="11">
    <source>
        <dbReference type="ARBA" id="ARBA00023004"/>
    </source>
</evidence>
<accession>A0A7K4LBS0</accession>
<sequence>SIIHLTFLHESGSNNPLGIISHSDKIPFHPYFTTKDILGFTLLFIPFLTLAFF</sequence>
<comment type="subcellular location">
    <subcellularLocation>
        <location evidence="1">Mitochondrion inner membrane</location>
        <topology evidence="1">Multi-pass membrane protein</topology>
    </subcellularLocation>
</comment>
<protein>
    <recommendedName>
        <fullName evidence="2">Cytochrome b</fullName>
    </recommendedName>
</protein>
<gene>
    <name evidence="15" type="primary">Mtcyb_0</name>
    <name evidence="15" type="ORF">CRYUND_R04095</name>
</gene>
<evidence type="ECO:0000256" key="8">
    <source>
        <dbReference type="ARBA" id="ARBA00022792"/>
    </source>
</evidence>
<dbReference type="GO" id="GO:0005743">
    <property type="term" value="C:mitochondrial inner membrane"/>
    <property type="evidence" value="ECO:0007669"/>
    <property type="project" value="UniProtKB-SubCell"/>
</dbReference>
<dbReference type="Proteomes" id="UP000534426">
    <property type="component" value="Unassembled WGS sequence"/>
</dbReference>
<dbReference type="GO" id="GO:0046872">
    <property type="term" value="F:metal ion binding"/>
    <property type="evidence" value="ECO:0007669"/>
    <property type="project" value="UniProtKB-KW"/>
</dbReference>
<evidence type="ECO:0000259" key="14">
    <source>
        <dbReference type="PROSITE" id="PS51003"/>
    </source>
</evidence>
<dbReference type="PROSITE" id="PS51003">
    <property type="entry name" value="CYTB_CTER"/>
    <property type="match status" value="1"/>
</dbReference>
<evidence type="ECO:0000256" key="1">
    <source>
        <dbReference type="ARBA" id="ARBA00004448"/>
    </source>
</evidence>
<keyword evidence="9" id="KW-0249">Electron transport</keyword>
<evidence type="ECO:0000256" key="3">
    <source>
        <dbReference type="ARBA" id="ARBA00022448"/>
    </source>
</evidence>
<evidence type="ECO:0000256" key="6">
    <source>
        <dbReference type="ARBA" id="ARBA00022692"/>
    </source>
</evidence>
<evidence type="ECO:0000256" key="10">
    <source>
        <dbReference type="ARBA" id="ARBA00022989"/>
    </source>
</evidence>
<evidence type="ECO:0000256" key="13">
    <source>
        <dbReference type="ARBA" id="ARBA00023136"/>
    </source>
</evidence>
<organism evidence="15 16">
    <name type="scientific">Crypturellus undulatus</name>
    <dbReference type="NCBI Taxonomy" id="48396"/>
    <lineage>
        <taxon>Eukaryota</taxon>
        <taxon>Metazoa</taxon>
        <taxon>Chordata</taxon>
        <taxon>Craniata</taxon>
        <taxon>Vertebrata</taxon>
        <taxon>Euteleostomi</taxon>
        <taxon>Archelosauria</taxon>
        <taxon>Archosauria</taxon>
        <taxon>Dinosauria</taxon>
        <taxon>Saurischia</taxon>
        <taxon>Theropoda</taxon>
        <taxon>Coelurosauria</taxon>
        <taxon>Aves</taxon>
        <taxon>Palaeognathae</taxon>
        <taxon>Tinamiformes</taxon>
        <taxon>Tinamidae</taxon>
        <taxon>Crypturellus</taxon>
    </lineage>
</organism>
<reference evidence="15 16" key="1">
    <citation type="submission" date="2019-09" db="EMBL/GenBank/DDBJ databases">
        <title>Bird 10,000 Genomes (B10K) Project - Family phase.</title>
        <authorList>
            <person name="Zhang G."/>
        </authorList>
    </citation>
    <scope>NUCLEOTIDE SEQUENCE [LARGE SCALE GENOMIC DNA]</scope>
    <source>
        <strain evidence="15">B10K-MSB-37135</strain>
        <tissue evidence="15">Heart</tissue>
    </source>
</reference>
<keyword evidence="12" id="KW-0496">Mitochondrion</keyword>
<keyword evidence="4" id="KW-0349">Heme</keyword>
<keyword evidence="8" id="KW-0999">Mitochondrion inner membrane</keyword>
<feature type="non-terminal residue" evidence="15">
    <location>
        <position position="1"/>
    </location>
</feature>
<proteinExistence type="predicted"/>
<dbReference type="GO" id="GO:0009055">
    <property type="term" value="F:electron transfer activity"/>
    <property type="evidence" value="ECO:0007669"/>
    <property type="project" value="InterPro"/>
</dbReference>
<evidence type="ECO:0000313" key="15">
    <source>
        <dbReference type="EMBL" id="NWJ01319.1"/>
    </source>
</evidence>
<evidence type="ECO:0000256" key="2">
    <source>
        <dbReference type="ARBA" id="ARBA00013531"/>
    </source>
</evidence>
<name>A0A7K4LBS0_9AVES</name>
<dbReference type="InterPro" id="IPR005798">
    <property type="entry name" value="Cyt_b/b6_C"/>
</dbReference>
<dbReference type="GO" id="GO:0022904">
    <property type="term" value="P:respiratory electron transport chain"/>
    <property type="evidence" value="ECO:0007669"/>
    <property type="project" value="InterPro"/>
</dbReference>
<dbReference type="InterPro" id="IPR016174">
    <property type="entry name" value="Di-haem_cyt_TM"/>
</dbReference>
<dbReference type="Gene3D" id="1.20.810.10">
    <property type="entry name" value="Cytochrome Bc1 Complex, Chain C"/>
    <property type="match status" value="1"/>
</dbReference>
<dbReference type="InterPro" id="IPR027387">
    <property type="entry name" value="Cytb/b6-like_sf"/>
</dbReference>
<keyword evidence="10" id="KW-1133">Transmembrane helix</keyword>
<keyword evidence="13" id="KW-0472">Membrane</keyword>
<keyword evidence="6" id="KW-0812">Transmembrane</keyword>
<evidence type="ECO:0000256" key="7">
    <source>
        <dbReference type="ARBA" id="ARBA00022723"/>
    </source>
</evidence>
<evidence type="ECO:0000313" key="16">
    <source>
        <dbReference type="Proteomes" id="UP000534426"/>
    </source>
</evidence>
<keyword evidence="11" id="KW-0408">Iron</keyword>
<dbReference type="AlphaFoldDB" id="A0A7K4LBS0"/>
<comment type="caution">
    <text evidence="15">The sequence shown here is derived from an EMBL/GenBank/DDBJ whole genome shotgun (WGS) entry which is preliminary data.</text>
</comment>
<feature type="non-terminal residue" evidence="15">
    <location>
        <position position="53"/>
    </location>
</feature>
<keyword evidence="3" id="KW-0813">Transport</keyword>
<evidence type="ECO:0000256" key="9">
    <source>
        <dbReference type="ARBA" id="ARBA00022982"/>
    </source>
</evidence>
<keyword evidence="16" id="KW-1185">Reference proteome</keyword>
<feature type="domain" description="Cytochrome b/b6 C-terminal region profile" evidence="14">
    <location>
        <begin position="18"/>
        <end position="53"/>
    </location>
</feature>
<dbReference type="EMBL" id="VWPW01007367">
    <property type="protein sequence ID" value="NWJ01319.1"/>
    <property type="molecule type" value="Genomic_DNA"/>
</dbReference>
<evidence type="ECO:0000256" key="5">
    <source>
        <dbReference type="ARBA" id="ARBA00022660"/>
    </source>
</evidence>
<dbReference type="GO" id="GO:0016491">
    <property type="term" value="F:oxidoreductase activity"/>
    <property type="evidence" value="ECO:0007669"/>
    <property type="project" value="UniProtKB-UniRule"/>
</dbReference>
<keyword evidence="7" id="KW-0479">Metal-binding</keyword>
<evidence type="ECO:0000256" key="12">
    <source>
        <dbReference type="ARBA" id="ARBA00023128"/>
    </source>
</evidence>
<keyword evidence="5" id="KW-0679">Respiratory chain</keyword>
<evidence type="ECO:0000256" key="4">
    <source>
        <dbReference type="ARBA" id="ARBA00022617"/>
    </source>
</evidence>
<dbReference type="SUPFAM" id="SSF81342">
    <property type="entry name" value="Transmembrane di-heme cytochromes"/>
    <property type="match status" value="1"/>
</dbReference>